<dbReference type="AlphaFoldDB" id="A0AAD8AVS1"/>
<keyword evidence="2" id="KW-1185">Reference proteome</keyword>
<comment type="caution">
    <text evidence="1">The sequence shown here is derived from an EMBL/GenBank/DDBJ whole genome shotgun (WGS) entry which is preliminary data.</text>
</comment>
<evidence type="ECO:0000313" key="2">
    <source>
        <dbReference type="Proteomes" id="UP001233172"/>
    </source>
</evidence>
<protein>
    <submittedName>
        <fullName evidence="1">Uncharacterized protein</fullName>
    </submittedName>
</protein>
<reference evidence="1" key="1">
    <citation type="journal article" date="2023" name="PLoS Negl. Trop. Dis.">
        <title>A genome sequence for Biomphalaria pfeifferi, the major vector snail for the human-infecting parasite Schistosoma mansoni.</title>
        <authorList>
            <person name="Bu L."/>
            <person name="Lu L."/>
            <person name="Laidemitt M.R."/>
            <person name="Zhang S.M."/>
            <person name="Mutuku M."/>
            <person name="Mkoji G."/>
            <person name="Steinauer M."/>
            <person name="Loker E.S."/>
        </authorList>
    </citation>
    <scope>NUCLEOTIDE SEQUENCE</scope>
    <source>
        <strain evidence="1">KasaAsao</strain>
    </source>
</reference>
<gene>
    <name evidence="1" type="ORF">Bpfe_027183</name>
</gene>
<accession>A0AAD8AVS1</accession>
<dbReference type="EMBL" id="JASAOG010000218">
    <property type="protein sequence ID" value="KAK0043364.1"/>
    <property type="molecule type" value="Genomic_DNA"/>
</dbReference>
<evidence type="ECO:0000313" key="1">
    <source>
        <dbReference type="EMBL" id="KAK0043364.1"/>
    </source>
</evidence>
<feature type="non-terminal residue" evidence="1">
    <location>
        <position position="1"/>
    </location>
</feature>
<reference evidence="1" key="2">
    <citation type="submission" date="2023-04" db="EMBL/GenBank/DDBJ databases">
        <authorList>
            <person name="Bu L."/>
            <person name="Lu L."/>
            <person name="Laidemitt M.R."/>
            <person name="Zhang S.M."/>
            <person name="Mutuku M."/>
            <person name="Mkoji G."/>
            <person name="Steinauer M."/>
            <person name="Loker E.S."/>
        </authorList>
    </citation>
    <scope>NUCLEOTIDE SEQUENCE</scope>
    <source>
        <strain evidence="1">KasaAsao</strain>
        <tissue evidence="1">Whole Snail</tissue>
    </source>
</reference>
<dbReference type="Proteomes" id="UP001233172">
    <property type="component" value="Unassembled WGS sequence"/>
</dbReference>
<name>A0AAD8AVS1_BIOPF</name>
<proteinExistence type="predicted"/>
<organism evidence="1 2">
    <name type="scientific">Biomphalaria pfeifferi</name>
    <name type="common">Bloodfluke planorb</name>
    <name type="synonym">Freshwater snail</name>
    <dbReference type="NCBI Taxonomy" id="112525"/>
    <lineage>
        <taxon>Eukaryota</taxon>
        <taxon>Metazoa</taxon>
        <taxon>Spiralia</taxon>
        <taxon>Lophotrochozoa</taxon>
        <taxon>Mollusca</taxon>
        <taxon>Gastropoda</taxon>
        <taxon>Heterobranchia</taxon>
        <taxon>Euthyneura</taxon>
        <taxon>Panpulmonata</taxon>
        <taxon>Hygrophila</taxon>
        <taxon>Lymnaeoidea</taxon>
        <taxon>Planorbidae</taxon>
        <taxon>Biomphalaria</taxon>
    </lineage>
</organism>
<sequence>ACFNKLTVVLRVSAQNEATTLICFPLISLTPKSNTLFGVVLGLYSRKRCFLPDRAICNVSSKDTLT</sequence>